<dbReference type="PANTHER" id="PTHR33991">
    <property type="entry name" value="DNA REPAIR PROTEIN RECO"/>
    <property type="match status" value="1"/>
</dbReference>
<feature type="domain" description="DNA replication/recombination mediator RecO N-terminal" evidence="8">
    <location>
        <begin position="1"/>
        <end position="78"/>
    </location>
</feature>
<dbReference type="SUPFAM" id="SSF50249">
    <property type="entry name" value="Nucleic acid-binding proteins"/>
    <property type="match status" value="1"/>
</dbReference>
<proteinExistence type="inferred from homology"/>
<evidence type="ECO:0000256" key="2">
    <source>
        <dbReference type="ARBA" id="ARBA00021310"/>
    </source>
</evidence>
<organism evidence="9 10">
    <name type="scientific">Bacillus carboniphilus</name>
    <dbReference type="NCBI Taxonomy" id="86663"/>
    <lineage>
        <taxon>Bacteria</taxon>
        <taxon>Bacillati</taxon>
        <taxon>Bacillota</taxon>
        <taxon>Bacilli</taxon>
        <taxon>Bacillales</taxon>
        <taxon>Bacillaceae</taxon>
        <taxon>Bacillus</taxon>
    </lineage>
</organism>
<keyword evidence="5 7" id="KW-0234">DNA repair</keyword>
<protein>
    <recommendedName>
        <fullName evidence="2 7">DNA repair protein RecO</fullName>
    </recommendedName>
    <alternativeName>
        <fullName evidence="6 7">Recombination protein O</fullName>
    </alternativeName>
</protein>
<dbReference type="PANTHER" id="PTHR33991:SF1">
    <property type="entry name" value="DNA REPAIR PROTEIN RECO"/>
    <property type="match status" value="1"/>
</dbReference>
<evidence type="ECO:0000256" key="3">
    <source>
        <dbReference type="ARBA" id="ARBA00022763"/>
    </source>
</evidence>
<evidence type="ECO:0000256" key="1">
    <source>
        <dbReference type="ARBA" id="ARBA00007452"/>
    </source>
</evidence>
<keyword evidence="10" id="KW-1185">Reference proteome</keyword>
<evidence type="ECO:0000256" key="5">
    <source>
        <dbReference type="ARBA" id="ARBA00023204"/>
    </source>
</evidence>
<evidence type="ECO:0000256" key="4">
    <source>
        <dbReference type="ARBA" id="ARBA00023172"/>
    </source>
</evidence>
<dbReference type="SUPFAM" id="SSF57863">
    <property type="entry name" value="ArfGap/RecO-like zinc finger"/>
    <property type="match status" value="1"/>
</dbReference>
<keyword evidence="3 7" id="KW-0227">DNA damage</keyword>
<evidence type="ECO:0000313" key="10">
    <source>
        <dbReference type="Proteomes" id="UP001197974"/>
    </source>
</evidence>
<dbReference type="Gene3D" id="1.20.1440.120">
    <property type="entry name" value="Recombination protein O, C-terminal domain"/>
    <property type="match status" value="1"/>
</dbReference>
<dbReference type="InterPro" id="IPR037278">
    <property type="entry name" value="ARFGAP/RecO"/>
</dbReference>
<dbReference type="RefSeq" id="WP_226539877.1">
    <property type="nucleotide sequence ID" value="NZ_CP129013.1"/>
</dbReference>
<sequence length="254" mass="29595">MIHKCEGYVVRSIKYGETNKIITIYSEQIGKVGLMARGANKPISRLSSLTQLFTYGSFLFHRSSKGLGTLEQGEIVHSMRDIREDLFLTAYASFFAELLDKATESNEVNRHLFHLFHSVLTYLNEGIDEEVLMFIYEMKMLYFLGQAPQLSCCANCGEKEGDYHFSIREGGLICHRCYDIDPYRFKISQKTVQLLRLFFFMDLARLGKVSLKVETKKELNNVIDEYYNEYTGIYLKSKQFIKQMEKMQGYMKED</sequence>
<dbReference type="Pfam" id="PF11967">
    <property type="entry name" value="RecO_N"/>
    <property type="match status" value="1"/>
</dbReference>
<dbReference type="Gene3D" id="2.40.50.140">
    <property type="entry name" value="Nucleic acid-binding proteins"/>
    <property type="match status" value="1"/>
</dbReference>
<evidence type="ECO:0000313" key="9">
    <source>
        <dbReference type="EMBL" id="WLR43979.1"/>
    </source>
</evidence>
<name>A0ABY9JYW4_9BACI</name>
<evidence type="ECO:0000259" key="8">
    <source>
        <dbReference type="Pfam" id="PF11967"/>
    </source>
</evidence>
<dbReference type="InterPro" id="IPR042242">
    <property type="entry name" value="RecO_C"/>
</dbReference>
<dbReference type="HAMAP" id="MF_00201">
    <property type="entry name" value="RecO"/>
    <property type="match status" value="1"/>
</dbReference>
<dbReference type="Proteomes" id="UP001197974">
    <property type="component" value="Chromosome"/>
</dbReference>
<dbReference type="NCBIfam" id="TIGR00613">
    <property type="entry name" value="reco"/>
    <property type="match status" value="1"/>
</dbReference>
<evidence type="ECO:0000256" key="7">
    <source>
        <dbReference type="HAMAP-Rule" id="MF_00201"/>
    </source>
</evidence>
<comment type="similarity">
    <text evidence="1 7">Belongs to the RecO family.</text>
</comment>
<dbReference type="EMBL" id="CP129013">
    <property type="protein sequence ID" value="WLR43979.1"/>
    <property type="molecule type" value="Genomic_DNA"/>
</dbReference>
<comment type="function">
    <text evidence="7">Involved in DNA repair and RecF pathway recombination.</text>
</comment>
<dbReference type="InterPro" id="IPR003717">
    <property type="entry name" value="RecO"/>
</dbReference>
<reference evidence="9 10" key="1">
    <citation type="submission" date="2023-06" db="EMBL/GenBank/DDBJ databases">
        <title>Five Gram-positive bacteria isolated from mangrove sediments in Shenzhen, Guangdong, China.</title>
        <authorList>
            <person name="Yu S."/>
            <person name="Zheng W."/>
            <person name="Huang Y."/>
        </authorList>
    </citation>
    <scope>NUCLEOTIDE SEQUENCE [LARGE SCALE GENOMIC DNA]</scope>
    <source>
        <strain evidence="9 10">SaN35-3</strain>
    </source>
</reference>
<evidence type="ECO:0000256" key="6">
    <source>
        <dbReference type="ARBA" id="ARBA00033409"/>
    </source>
</evidence>
<gene>
    <name evidence="7 9" type="primary">recO</name>
    <name evidence="9" type="ORF">LC087_07700</name>
</gene>
<dbReference type="Pfam" id="PF02565">
    <property type="entry name" value="RecO_C"/>
    <property type="match status" value="1"/>
</dbReference>
<dbReference type="InterPro" id="IPR022572">
    <property type="entry name" value="DNA_rep/recomb_RecO_N"/>
</dbReference>
<accession>A0ABY9JYW4</accession>
<keyword evidence="4 7" id="KW-0233">DNA recombination</keyword>
<dbReference type="InterPro" id="IPR012340">
    <property type="entry name" value="NA-bd_OB-fold"/>
</dbReference>